<comment type="caution">
    <text evidence="2">The sequence shown here is derived from an EMBL/GenBank/DDBJ whole genome shotgun (WGS) entry which is preliminary data.</text>
</comment>
<evidence type="ECO:0000259" key="1">
    <source>
        <dbReference type="Pfam" id="PF20183"/>
    </source>
</evidence>
<gene>
    <name evidence="2" type="ORF">B0T10DRAFT_229744</name>
</gene>
<sequence>MPQVGFMPPVHSISVVWPHSVSRLMATSCHRFAEFCPLRYILSDTFLDQLVLDGAIEGSKLKLLSLRSGKFHPSTTQDSRTRFLAMAASAARTLSRLRIMEMWNTGPGYAYIFRYAKDNGRAMITWRRAGQDFSLTPVVLNAWAGVDSSGLLLVKRIQFAEADGEELWFNGKPIYRYLALRRITLDPITVAQLVAEVVLQHEMPTWWSPDDKG</sequence>
<proteinExistence type="predicted"/>
<keyword evidence="3" id="KW-1185">Reference proteome</keyword>
<reference evidence="2 3" key="1">
    <citation type="journal article" date="2021" name="Nat. Commun.">
        <title>Genetic determinants of endophytism in the Arabidopsis root mycobiome.</title>
        <authorList>
            <person name="Mesny F."/>
            <person name="Miyauchi S."/>
            <person name="Thiergart T."/>
            <person name="Pickel B."/>
            <person name="Atanasova L."/>
            <person name="Karlsson M."/>
            <person name="Huettel B."/>
            <person name="Barry K.W."/>
            <person name="Haridas S."/>
            <person name="Chen C."/>
            <person name="Bauer D."/>
            <person name="Andreopoulos W."/>
            <person name="Pangilinan J."/>
            <person name="LaButti K."/>
            <person name="Riley R."/>
            <person name="Lipzen A."/>
            <person name="Clum A."/>
            <person name="Drula E."/>
            <person name="Henrissat B."/>
            <person name="Kohler A."/>
            <person name="Grigoriev I.V."/>
            <person name="Martin F.M."/>
            <person name="Hacquard S."/>
        </authorList>
    </citation>
    <scope>NUCLEOTIDE SEQUENCE [LARGE SCALE GENOMIC DNA]</scope>
    <source>
        <strain evidence="2 3">MPI-CAGE-CH-0241</strain>
    </source>
</reference>
<organism evidence="2 3">
    <name type="scientific">Thelonectria olida</name>
    <dbReference type="NCBI Taxonomy" id="1576542"/>
    <lineage>
        <taxon>Eukaryota</taxon>
        <taxon>Fungi</taxon>
        <taxon>Dikarya</taxon>
        <taxon>Ascomycota</taxon>
        <taxon>Pezizomycotina</taxon>
        <taxon>Sordariomycetes</taxon>
        <taxon>Hypocreomycetidae</taxon>
        <taxon>Hypocreales</taxon>
        <taxon>Nectriaceae</taxon>
        <taxon>Thelonectria</taxon>
    </lineage>
</organism>
<name>A0A9P8WF71_9HYPO</name>
<evidence type="ECO:0000313" key="3">
    <source>
        <dbReference type="Proteomes" id="UP000777438"/>
    </source>
</evidence>
<dbReference type="EMBL" id="JAGPYM010000004">
    <property type="protein sequence ID" value="KAH6895947.1"/>
    <property type="molecule type" value="Genomic_DNA"/>
</dbReference>
<dbReference type="InterPro" id="IPR046676">
    <property type="entry name" value="DUF6546"/>
</dbReference>
<accession>A0A9P8WF71</accession>
<evidence type="ECO:0000313" key="2">
    <source>
        <dbReference type="EMBL" id="KAH6895947.1"/>
    </source>
</evidence>
<protein>
    <recommendedName>
        <fullName evidence="1">DUF6546 domain-containing protein</fullName>
    </recommendedName>
</protein>
<dbReference type="Pfam" id="PF20183">
    <property type="entry name" value="DUF6546"/>
    <property type="match status" value="1"/>
</dbReference>
<dbReference type="AlphaFoldDB" id="A0A9P8WF71"/>
<dbReference type="OrthoDB" id="4802432at2759"/>
<dbReference type="Proteomes" id="UP000777438">
    <property type="component" value="Unassembled WGS sequence"/>
</dbReference>
<feature type="domain" description="DUF6546" evidence="1">
    <location>
        <begin position="21"/>
        <end position="154"/>
    </location>
</feature>